<dbReference type="Gene3D" id="2.60.120.260">
    <property type="entry name" value="Galactose-binding domain-like"/>
    <property type="match status" value="1"/>
</dbReference>
<proteinExistence type="predicted"/>
<dbReference type="EMBL" id="JBFNXQ010000067">
    <property type="protein sequence ID" value="MEX5720329.1"/>
    <property type="molecule type" value="Genomic_DNA"/>
</dbReference>
<dbReference type="InterPro" id="IPR008979">
    <property type="entry name" value="Galactose-bd-like_sf"/>
</dbReference>
<feature type="region of interest" description="Disordered" evidence="2">
    <location>
        <begin position="139"/>
        <end position="194"/>
    </location>
</feature>
<sequence length="194" mass="21610">MDRRDPSMDPTAHPRPLLRRPWTSLEGEWDFAADPDLAGTVGRVDLDRTIRVPYSPETPASGVHWAGPLHRAWYRRPLPGRAGDRRTVLNLGAVDRVCDVRVGGAHVAHHEGGYTPFRVDVSEHLGDHGADLVVRADDDPRDLEAARGKQDWRDEPHEIFHPPRARPRTCWPATGSSGRRCTPAARWPAPAGRS</sequence>
<dbReference type="Pfam" id="PF22666">
    <property type="entry name" value="Glyco_hydro_2_N2"/>
    <property type="match status" value="1"/>
</dbReference>
<dbReference type="SUPFAM" id="SSF49785">
    <property type="entry name" value="Galactose-binding domain-like"/>
    <property type="match status" value="1"/>
</dbReference>
<organism evidence="4 5">
    <name type="scientific">Geodermatophilus maliterrae</name>
    <dbReference type="NCBI Taxonomy" id="3162531"/>
    <lineage>
        <taxon>Bacteria</taxon>
        <taxon>Bacillati</taxon>
        <taxon>Actinomycetota</taxon>
        <taxon>Actinomycetes</taxon>
        <taxon>Geodermatophilales</taxon>
        <taxon>Geodermatophilaceae</taxon>
        <taxon>Geodermatophilus</taxon>
    </lineage>
</organism>
<gene>
    <name evidence="4" type="ORF">ABQ292_18355</name>
</gene>
<evidence type="ECO:0000313" key="4">
    <source>
        <dbReference type="EMBL" id="MEX5720329.1"/>
    </source>
</evidence>
<dbReference type="Proteomes" id="UP001560045">
    <property type="component" value="Unassembled WGS sequence"/>
</dbReference>
<comment type="caution">
    <text evidence="4">The sequence shown here is derived from an EMBL/GenBank/DDBJ whole genome shotgun (WGS) entry which is preliminary data.</text>
</comment>
<keyword evidence="5" id="KW-1185">Reference proteome</keyword>
<evidence type="ECO:0000259" key="3">
    <source>
        <dbReference type="Pfam" id="PF22666"/>
    </source>
</evidence>
<reference evidence="4 5" key="1">
    <citation type="submission" date="2024-06" db="EMBL/GenBank/DDBJ databases">
        <title>Draft genome sequence of Geodermatophilus badlandi, a novel member of the Geodermatophilaceae isolated from badland sedimentary rocks in the Red desert, Wyoming, USA.</title>
        <authorList>
            <person name="Ben Tekaya S."/>
            <person name="Nouioui I."/>
            <person name="Flores G.M."/>
            <person name="Shaal M.N."/>
            <person name="Bredoire F."/>
            <person name="Basile F."/>
            <person name="Van Diepen L."/>
            <person name="Ward N.L."/>
        </authorList>
    </citation>
    <scope>NUCLEOTIDE SEQUENCE [LARGE SCALE GENOMIC DNA]</scope>
    <source>
        <strain evidence="4 5">WL48A</strain>
    </source>
</reference>
<feature type="compositionally biased region" description="Basic and acidic residues" evidence="2">
    <location>
        <begin position="139"/>
        <end position="161"/>
    </location>
</feature>
<evidence type="ECO:0000256" key="2">
    <source>
        <dbReference type="SAM" id="MobiDB-lite"/>
    </source>
</evidence>
<accession>A0ABV3XIB4</accession>
<evidence type="ECO:0000313" key="5">
    <source>
        <dbReference type="Proteomes" id="UP001560045"/>
    </source>
</evidence>
<dbReference type="PANTHER" id="PTHR42732:SF3">
    <property type="entry name" value="HYDROLASE"/>
    <property type="match status" value="1"/>
</dbReference>
<dbReference type="PANTHER" id="PTHR42732">
    <property type="entry name" value="BETA-GALACTOSIDASE"/>
    <property type="match status" value="1"/>
</dbReference>
<dbReference type="InterPro" id="IPR051913">
    <property type="entry name" value="GH2_Domain-Containing"/>
</dbReference>
<keyword evidence="1" id="KW-0378">Hydrolase</keyword>
<protein>
    <recommendedName>
        <fullName evidence="3">Beta-mannosidase-like galactose-binding domain-containing protein</fullName>
    </recommendedName>
</protein>
<feature type="domain" description="Beta-mannosidase-like galactose-binding" evidence="3">
    <location>
        <begin position="73"/>
        <end position="151"/>
    </location>
</feature>
<evidence type="ECO:0000256" key="1">
    <source>
        <dbReference type="ARBA" id="ARBA00022801"/>
    </source>
</evidence>
<dbReference type="RefSeq" id="WP_369209048.1">
    <property type="nucleotide sequence ID" value="NZ_JBFNXQ010000067.1"/>
</dbReference>
<dbReference type="InterPro" id="IPR054593">
    <property type="entry name" value="Beta-mannosidase-like_N2"/>
</dbReference>
<name>A0ABV3XIB4_9ACTN</name>